<keyword evidence="2" id="KW-1185">Reference proteome</keyword>
<organism evidence="1 2">
    <name type="scientific">Solimonas fluminis</name>
    <dbReference type="NCBI Taxonomy" id="2086571"/>
    <lineage>
        <taxon>Bacteria</taxon>
        <taxon>Pseudomonadati</taxon>
        <taxon>Pseudomonadota</taxon>
        <taxon>Gammaproteobacteria</taxon>
        <taxon>Nevskiales</taxon>
        <taxon>Nevskiaceae</taxon>
        <taxon>Solimonas</taxon>
    </lineage>
</organism>
<name>A0A2S5TGP9_9GAMM</name>
<evidence type="ECO:0008006" key="3">
    <source>
        <dbReference type="Google" id="ProtNLM"/>
    </source>
</evidence>
<sequence>MKQRILEAAKTLAGKDRRASHLDAAHLVAAGACTEEEFAAAFGDERAFQRELMAELFAEARLTVIRATTAMPSGLEQLRQAFTLYLDYNLEHPALQEIAHQVQYDPIGYEMLARMEIGTAMVTQKDLEAAGADRVQARAKLLTSVTVAVVRAEYKAARKLPDLRAVLDEYCGLSCQGQPESPLGD</sequence>
<gene>
    <name evidence="1" type="ORF">C3942_08960</name>
</gene>
<accession>A0A2S5TGP9</accession>
<reference evidence="1 2" key="1">
    <citation type="submission" date="2018-02" db="EMBL/GenBank/DDBJ databases">
        <title>Genome sequencing of Solimonas sp. HR-BB.</title>
        <authorList>
            <person name="Lee Y."/>
            <person name="Jeon C.O."/>
        </authorList>
    </citation>
    <scope>NUCLEOTIDE SEQUENCE [LARGE SCALE GENOMIC DNA]</scope>
    <source>
        <strain evidence="1 2">HR-BB</strain>
    </source>
</reference>
<dbReference type="AlphaFoldDB" id="A0A2S5TGP9"/>
<dbReference type="Proteomes" id="UP000238220">
    <property type="component" value="Unassembled WGS sequence"/>
</dbReference>
<dbReference type="EMBL" id="PSNW01000004">
    <property type="protein sequence ID" value="PPE74156.1"/>
    <property type="molecule type" value="Genomic_DNA"/>
</dbReference>
<evidence type="ECO:0000313" key="2">
    <source>
        <dbReference type="Proteomes" id="UP000238220"/>
    </source>
</evidence>
<protein>
    <recommendedName>
        <fullName evidence="3">TetR family transcriptional regulator</fullName>
    </recommendedName>
</protein>
<comment type="caution">
    <text evidence="1">The sequence shown here is derived from an EMBL/GenBank/DDBJ whole genome shotgun (WGS) entry which is preliminary data.</text>
</comment>
<evidence type="ECO:0000313" key="1">
    <source>
        <dbReference type="EMBL" id="PPE74156.1"/>
    </source>
</evidence>
<proteinExistence type="predicted"/>